<dbReference type="EMBL" id="LR899010">
    <property type="protein sequence ID" value="CAD7083150.1"/>
    <property type="molecule type" value="Genomic_DNA"/>
</dbReference>
<protein>
    <submittedName>
        <fullName evidence="1">Uncharacterized protein</fullName>
    </submittedName>
</protein>
<dbReference type="OrthoDB" id="10642635at2759"/>
<dbReference type="Proteomes" id="UP000594454">
    <property type="component" value="Chromosome 2"/>
</dbReference>
<dbReference type="AlphaFoldDB" id="A0A7R8ULQ4"/>
<keyword evidence="2" id="KW-1185">Reference proteome</keyword>
<name>A0A7R8ULQ4_HERIL</name>
<sequence>MESILLCLKKSFLKQNHFLQKQIYIEILDFLTNCVSPEDRNLLIEQLCQGDVIATLNEGLTSNLETLLVILKLLCNISENPKFFEGFWEVLKNIARALVFLTKSAEFPEVQVEFVEVMFMVEILLKRFQHNIRKHKISEDDIWTLKSLLIMCESVFKNPFISKPCKFSVVLMLSQILLILKRHEVLVNKNRKSLVHLVLEIFYTVAECCLSELDVEKGYIVNYLVIKVLINITSFHTSNEYDRDCFLQFLVHLFENYFWKFLFEDTKDILFADFLVTTFNEILWTVWKICKKTVFQISRKLLQQNGIERLIIFLKETSCSNILKTRTKLLITITVTAAITNQYVGKHDSLISNSLFHGDIERFVNLKQVACNIFNDTTKSFIHIFSVIMKHGKDNCIEYFPTVLRKISSIVTYIQVNRISITPTEFWSALSIYQVCCTMLEEETVPMEVDQKLLLEVNEIFKSMCNEEFCTISLNDSEQLAWLKKCNENLFERNIAIYLDQRLQDISSETNKTLLKLITPSRILHLVFSNSYNQIINSSQIISQTRLSVEDENYLLNLADISKISDPTQILALLFIFEQNVSLLTETSVLLKFCNQLLDSKLYSGHNEELKASLIRLIARVIIKNHKLIEVNYWIE</sequence>
<organism evidence="1 2">
    <name type="scientific">Hermetia illucens</name>
    <name type="common">Black soldier fly</name>
    <dbReference type="NCBI Taxonomy" id="343691"/>
    <lineage>
        <taxon>Eukaryota</taxon>
        <taxon>Metazoa</taxon>
        <taxon>Ecdysozoa</taxon>
        <taxon>Arthropoda</taxon>
        <taxon>Hexapoda</taxon>
        <taxon>Insecta</taxon>
        <taxon>Pterygota</taxon>
        <taxon>Neoptera</taxon>
        <taxon>Endopterygota</taxon>
        <taxon>Diptera</taxon>
        <taxon>Brachycera</taxon>
        <taxon>Stratiomyomorpha</taxon>
        <taxon>Stratiomyidae</taxon>
        <taxon>Hermetiinae</taxon>
        <taxon>Hermetia</taxon>
    </lineage>
</organism>
<evidence type="ECO:0000313" key="2">
    <source>
        <dbReference type="Proteomes" id="UP000594454"/>
    </source>
</evidence>
<proteinExistence type="predicted"/>
<evidence type="ECO:0000313" key="1">
    <source>
        <dbReference type="EMBL" id="CAD7083150.1"/>
    </source>
</evidence>
<gene>
    <name evidence="1" type="ORF">HERILL_LOCUS6127</name>
</gene>
<accession>A0A7R8ULQ4</accession>
<dbReference type="InParanoid" id="A0A7R8ULQ4"/>
<reference evidence="1 2" key="1">
    <citation type="submission" date="2020-11" db="EMBL/GenBank/DDBJ databases">
        <authorList>
            <person name="Wallbank WR R."/>
            <person name="Pardo Diaz C."/>
            <person name="Kozak K."/>
            <person name="Martin S."/>
            <person name="Jiggins C."/>
            <person name="Moest M."/>
            <person name="Warren A I."/>
            <person name="Generalovic N T."/>
            <person name="Byers J.R.P. K."/>
            <person name="Montejo-Kovacevich G."/>
            <person name="Yen C E."/>
        </authorList>
    </citation>
    <scope>NUCLEOTIDE SEQUENCE [LARGE SCALE GENOMIC DNA]</scope>
</reference>